<feature type="coiled-coil region" evidence="3">
    <location>
        <begin position="758"/>
        <end position="841"/>
    </location>
</feature>
<keyword evidence="2" id="KW-0341">Growth regulation</keyword>
<evidence type="ECO:0000313" key="6">
    <source>
        <dbReference type="EMBL" id="CAL4917814.1"/>
    </source>
</evidence>
<dbReference type="PANTHER" id="PTHR46033">
    <property type="entry name" value="PROTEIN MAIN-LIKE 2"/>
    <property type="match status" value="1"/>
</dbReference>
<feature type="region of interest" description="Disordered" evidence="4">
    <location>
        <begin position="520"/>
        <end position="552"/>
    </location>
</feature>
<accession>A0ABC8WYH2</accession>
<keyword evidence="7" id="KW-1185">Reference proteome</keyword>
<organism evidence="6 7">
    <name type="scientific">Urochloa decumbens</name>
    <dbReference type="NCBI Taxonomy" id="240449"/>
    <lineage>
        <taxon>Eukaryota</taxon>
        <taxon>Viridiplantae</taxon>
        <taxon>Streptophyta</taxon>
        <taxon>Embryophyta</taxon>
        <taxon>Tracheophyta</taxon>
        <taxon>Spermatophyta</taxon>
        <taxon>Magnoliopsida</taxon>
        <taxon>Liliopsida</taxon>
        <taxon>Poales</taxon>
        <taxon>Poaceae</taxon>
        <taxon>PACMAD clade</taxon>
        <taxon>Panicoideae</taxon>
        <taxon>Panicodae</taxon>
        <taxon>Paniceae</taxon>
        <taxon>Melinidinae</taxon>
        <taxon>Urochloa</taxon>
    </lineage>
</organism>
<dbReference type="InterPro" id="IPR019557">
    <property type="entry name" value="AminoTfrase-like_pln_mobile"/>
</dbReference>
<evidence type="ECO:0000256" key="1">
    <source>
        <dbReference type="ARBA" id="ARBA00022448"/>
    </source>
</evidence>
<dbReference type="PANTHER" id="PTHR46033:SF40">
    <property type="entry name" value="EXPRESSED PROTEIN"/>
    <property type="match status" value="1"/>
</dbReference>
<proteinExistence type="predicted"/>
<dbReference type="AlphaFoldDB" id="A0ABC8WYH2"/>
<dbReference type="InterPro" id="IPR007930">
    <property type="entry name" value="DUF724"/>
</dbReference>
<evidence type="ECO:0000259" key="5">
    <source>
        <dbReference type="Pfam" id="PF10536"/>
    </source>
</evidence>
<evidence type="ECO:0000256" key="2">
    <source>
        <dbReference type="ARBA" id="ARBA00022604"/>
    </source>
</evidence>
<dbReference type="Pfam" id="PF05266">
    <property type="entry name" value="DUF724"/>
    <property type="match status" value="1"/>
</dbReference>
<feature type="region of interest" description="Disordered" evidence="4">
    <location>
        <begin position="1"/>
        <end position="37"/>
    </location>
</feature>
<dbReference type="Pfam" id="PF10536">
    <property type="entry name" value="PMD"/>
    <property type="match status" value="1"/>
</dbReference>
<sequence length="854" mass="96965">MPASGHRLHDPKPPDFLPLPLAPRTPTPPPPPPSSPPHAVPPLSFRYLNPCPRWSAWVAAALRDPVFAPTLASSAISDSVAASTAAIAPDRAALSTLLSFWDLGTRAFRLPAGPATFTLEDALVLAGLPPAGASLDRPLTPEEDHLRVRLVVEREKIRELHPCARAARRVSVEVWLQWFDGGGIRPGEDDELRRLGFLAYWLAFFVTPRLRPRGGELPELAFALAARLSLGERISLAPAMVGNLYADMDRVVTSAVADGVSGRVDVWAPLWLLQVWMWERYKRLRPPHLRAPQFPVSNVRVLHWSRRKRTSTPEEALLILQDEACFEWRPYRYNSLNWMEPKWFNVDTVLVCCRGKAKPEWLLDYIAVISQTVLMKFDGDDMDNSVLYNPHLVARQFGYDQAAPVSVVSEFDFEEIEMWVPGISRYGMPSEDYVAWCSSDQFNRHQVDDQYGCSVVRGHENGASSLQRNANKKYAVVPALDQFTQVTRREQLGQMDNGSHENETKVIVLGLSVCDKGSRTTSAKRKKEKKERRYKFAEDGGNNNKKSKVRSNMRKGPLQFEGQKYTVLQENLNSDSNRCDELVQLDSDDECIVLEQHENKCEVINLDDDEEQGALDPKDHNMQLVQELEEFVRSGLLSQWEESADEDDLSGRKKENLKKSFNDPYAEAAMREYPLFFELIPQKPHYRGFINNDEALGDLAYSGLWFLLVDLAKEVLKTSCDTHASEITCLMKKAQRLQQLGFNVKHLIARLKEPHIRLRKLQDCRARLEHAREKEKETSRVESLSSHLSKLKHNIRTMEKHLDEKKQVSSAHDKLNEGLDLVSLEKEVETAEKYCQAMKDEVAAMRLKYSVSGA</sequence>
<feature type="compositionally biased region" description="Pro residues" evidence="4">
    <location>
        <begin position="14"/>
        <end position="37"/>
    </location>
</feature>
<dbReference type="EMBL" id="OZ075123">
    <property type="protein sequence ID" value="CAL4917814.1"/>
    <property type="molecule type" value="Genomic_DNA"/>
</dbReference>
<keyword evidence="3" id="KW-0175">Coiled coil</keyword>
<keyword evidence="1" id="KW-0813">Transport</keyword>
<protein>
    <recommendedName>
        <fullName evidence="5">Aminotransferase-like plant mobile domain-containing protein</fullName>
    </recommendedName>
</protein>
<gene>
    <name evidence="6" type="ORF">URODEC1_LOCUS18796</name>
</gene>
<name>A0ABC8WYH2_9POAL</name>
<feature type="domain" description="Aminotransferase-like plant mobile" evidence="5">
    <location>
        <begin position="77"/>
        <end position="407"/>
    </location>
</feature>
<feature type="compositionally biased region" description="Basic residues" evidence="4">
    <location>
        <begin position="522"/>
        <end position="533"/>
    </location>
</feature>
<dbReference type="InterPro" id="IPR044824">
    <property type="entry name" value="MAIN-like"/>
</dbReference>
<reference evidence="6" key="1">
    <citation type="submission" date="2024-10" db="EMBL/GenBank/DDBJ databases">
        <authorList>
            <person name="Ryan C."/>
        </authorList>
    </citation>
    <scope>NUCLEOTIDE SEQUENCE [LARGE SCALE GENOMIC DNA]</scope>
</reference>
<evidence type="ECO:0000313" key="7">
    <source>
        <dbReference type="Proteomes" id="UP001497457"/>
    </source>
</evidence>
<evidence type="ECO:0000256" key="3">
    <source>
        <dbReference type="SAM" id="Coils"/>
    </source>
</evidence>
<evidence type="ECO:0000256" key="4">
    <source>
        <dbReference type="SAM" id="MobiDB-lite"/>
    </source>
</evidence>
<dbReference type="Proteomes" id="UP001497457">
    <property type="component" value="Chromosome 13rd"/>
</dbReference>